<dbReference type="Gene3D" id="3.40.190.10">
    <property type="entry name" value="Periplasmic binding protein-like II"/>
    <property type="match status" value="2"/>
</dbReference>
<evidence type="ECO:0000256" key="2">
    <source>
        <dbReference type="ARBA" id="ARBA00023015"/>
    </source>
</evidence>
<evidence type="ECO:0000256" key="1">
    <source>
        <dbReference type="ARBA" id="ARBA00009437"/>
    </source>
</evidence>
<dbReference type="Pfam" id="PF00126">
    <property type="entry name" value="HTH_1"/>
    <property type="match status" value="1"/>
</dbReference>
<dbReference type="AlphaFoldDB" id="A0A940WL69"/>
<dbReference type="SUPFAM" id="SSF53850">
    <property type="entry name" value="Periplasmic binding protein-like II"/>
    <property type="match status" value="1"/>
</dbReference>
<feature type="compositionally biased region" description="Basic and acidic residues" evidence="5">
    <location>
        <begin position="354"/>
        <end position="367"/>
    </location>
</feature>
<evidence type="ECO:0000313" key="8">
    <source>
        <dbReference type="Proteomes" id="UP000674234"/>
    </source>
</evidence>
<dbReference type="PANTHER" id="PTHR30126:SF39">
    <property type="entry name" value="HTH-TYPE TRANSCRIPTIONAL REGULATOR CYSL"/>
    <property type="match status" value="1"/>
</dbReference>
<keyword evidence="3" id="KW-0238">DNA-binding</keyword>
<dbReference type="PROSITE" id="PS50931">
    <property type="entry name" value="HTH_LYSR"/>
    <property type="match status" value="1"/>
</dbReference>
<dbReference type="PANTHER" id="PTHR30126">
    <property type="entry name" value="HTH-TYPE TRANSCRIPTIONAL REGULATOR"/>
    <property type="match status" value="1"/>
</dbReference>
<evidence type="ECO:0000313" key="7">
    <source>
        <dbReference type="EMBL" id="MBP2702594.1"/>
    </source>
</evidence>
<dbReference type="InterPro" id="IPR005119">
    <property type="entry name" value="LysR_subst-bd"/>
</dbReference>
<keyword evidence="8" id="KW-1185">Reference proteome</keyword>
<comment type="caution">
    <text evidence="7">The sequence shown here is derived from an EMBL/GenBank/DDBJ whole genome shotgun (WGS) entry which is preliminary data.</text>
</comment>
<gene>
    <name evidence="7" type="ORF">JOL79_02105</name>
</gene>
<protein>
    <submittedName>
        <fullName evidence="7">LysR family transcriptional regulator</fullName>
    </submittedName>
</protein>
<dbReference type="InterPro" id="IPR000847">
    <property type="entry name" value="LysR_HTH_N"/>
</dbReference>
<reference evidence="7" key="1">
    <citation type="submission" date="2021-02" db="EMBL/GenBank/DDBJ databases">
        <title>Draft genome sequence of Microbispora sp. RL4-1S isolated from rice leaves in Thailand.</title>
        <authorList>
            <person name="Muangham S."/>
            <person name="Duangmal K."/>
        </authorList>
    </citation>
    <scope>NUCLEOTIDE SEQUENCE</scope>
    <source>
        <strain evidence="7">RL4-1S</strain>
    </source>
</reference>
<dbReference type="FunFam" id="1.10.10.10:FF:000001">
    <property type="entry name" value="LysR family transcriptional regulator"/>
    <property type="match status" value="1"/>
</dbReference>
<evidence type="ECO:0000256" key="5">
    <source>
        <dbReference type="SAM" id="MobiDB-lite"/>
    </source>
</evidence>
<sequence>MTRGHDAVQDVRARPGAPPARPHAAFGGTERGTWEPGTVELRQLRVFEAVVAYRTVTDAAVWLGLAPSSVSEQIRTLERSLGVTLFDRGPRGMRLTEAGRRLVPWSRSLLEQAERAREEVTGCPVVLRLGALETIAATHVPGVLARLAERRPRLRVEVRPAAARDDLLSSVAAGELDAALLLDSGGALGGLGFAAPGGGAGLEFADVERVPLTLVADPAHRLSRAPRVTRADLRGERLLVNVPACSFALAGERLLGPGVERVHAGGVAVMLAWAERGMGITLLPEFAVADRLAAGALVRLPLEVPGAPDGPDLALRLVWRAGGEDRPEVRQLLYAASAGARAEPDGPSDGPSDGARREPGAPEGRIT</sequence>
<name>A0A940WL69_9ACTN</name>
<comment type="similarity">
    <text evidence="1">Belongs to the LysR transcriptional regulatory family.</text>
</comment>
<evidence type="ECO:0000256" key="3">
    <source>
        <dbReference type="ARBA" id="ARBA00023125"/>
    </source>
</evidence>
<feature type="domain" description="HTH lysR-type" evidence="6">
    <location>
        <begin position="39"/>
        <end position="96"/>
    </location>
</feature>
<keyword evidence="2" id="KW-0805">Transcription regulation</keyword>
<dbReference type="InterPro" id="IPR036388">
    <property type="entry name" value="WH-like_DNA-bd_sf"/>
</dbReference>
<organism evidence="7 8">
    <name type="scientific">Microbispora oryzae</name>
    <dbReference type="NCBI Taxonomy" id="2806554"/>
    <lineage>
        <taxon>Bacteria</taxon>
        <taxon>Bacillati</taxon>
        <taxon>Actinomycetota</taxon>
        <taxon>Actinomycetes</taxon>
        <taxon>Streptosporangiales</taxon>
        <taxon>Streptosporangiaceae</taxon>
        <taxon>Microbispora</taxon>
    </lineage>
</organism>
<dbReference type="SUPFAM" id="SSF46785">
    <property type="entry name" value="Winged helix' DNA-binding domain"/>
    <property type="match status" value="1"/>
</dbReference>
<dbReference type="Proteomes" id="UP000674234">
    <property type="component" value="Unassembled WGS sequence"/>
</dbReference>
<evidence type="ECO:0000256" key="4">
    <source>
        <dbReference type="ARBA" id="ARBA00023163"/>
    </source>
</evidence>
<accession>A0A940WL69</accession>
<feature type="compositionally biased region" description="Basic and acidic residues" evidence="5">
    <location>
        <begin position="1"/>
        <end position="13"/>
    </location>
</feature>
<proteinExistence type="inferred from homology"/>
<dbReference type="GO" id="GO:0000976">
    <property type="term" value="F:transcription cis-regulatory region binding"/>
    <property type="evidence" value="ECO:0007669"/>
    <property type="project" value="TreeGrafter"/>
</dbReference>
<dbReference type="Gene3D" id="1.10.10.10">
    <property type="entry name" value="Winged helix-like DNA-binding domain superfamily/Winged helix DNA-binding domain"/>
    <property type="match status" value="1"/>
</dbReference>
<dbReference type="EMBL" id="JAFCNB010000001">
    <property type="protein sequence ID" value="MBP2702594.1"/>
    <property type="molecule type" value="Genomic_DNA"/>
</dbReference>
<dbReference type="Pfam" id="PF03466">
    <property type="entry name" value="LysR_substrate"/>
    <property type="match status" value="1"/>
</dbReference>
<dbReference type="CDD" id="cd05466">
    <property type="entry name" value="PBP2_LTTR_substrate"/>
    <property type="match status" value="1"/>
</dbReference>
<dbReference type="GO" id="GO:0003700">
    <property type="term" value="F:DNA-binding transcription factor activity"/>
    <property type="evidence" value="ECO:0007669"/>
    <property type="project" value="InterPro"/>
</dbReference>
<dbReference type="InterPro" id="IPR036390">
    <property type="entry name" value="WH_DNA-bd_sf"/>
</dbReference>
<evidence type="ECO:0000259" key="6">
    <source>
        <dbReference type="PROSITE" id="PS50931"/>
    </source>
</evidence>
<feature type="region of interest" description="Disordered" evidence="5">
    <location>
        <begin position="1"/>
        <end position="32"/>
    </location>
</feature>
<feature type="region of interest" description="Disordered" evidence="5">
    <location>
        <begin position="335"/>
        <end position="367"/>
    </location>
</feature>
<keyword evidence="4" id="KW-0804">Transcription</keyword>